<name>A0AAE2CXY4_9LAMI</name>
<evidence type="ECO:0000313" key="2">
    <source>
        <dbReference type="EMBL" id="KAK4438618.1"/>
    </source>
</evidence>
<proteinExistence type="predicted"/>
<feature type="region of interest" description="Disordered" evidence="1">
    <location>
        <begin position="1"/>
        <end position="29"/>
    </location>
</feature>
<dbReference type="EMBL" id="JACGWO010000001">
    <property type="protein sequence ID" value="KAK4438618.1"/>
    <property type="molecule type" value="Genomic_DNA"/>
</dbReference>
<gene>
    <name evidence="2" type="ORF">Salat_0196300</name>
</gene>
<feature type="non-terminal residue" evidence="2">
    <location>
        <position position="115"/>
    </location>
</feature>
<evidence type="ECO:0000313" key="3">
    <source>
        <dbReference type="Proteomes" id="UP001293254"/>
    </source>
</evidence>
<protein>
    <submittedName>
        <fullName evidence="2">Uncharacterized protein</fullName>
    </submittedName>
</protein>
<accession>A0AAE2CXY4</accession>
<evidence type="ECO:0000256" key="1">
    <source>
        <dbReference type="SAM" id="MobiDB-lite"/>
    </source>
</evidence>
<feature type="compositionally biased region" description="Polar residues" evidence="1">
    <location>
        <begin position="1"/>
        <end position="21"/>
    </location>
</feature>
<reference evidence="2" key="2">
    <citation type="journal article" date="2024" name="Plant">
        <title>Genomic evolution and insights into agronomic trait innovations of Sesamum species.</title>
        <authorList>
            <person name="Miao H."/>
            <person name="Wang L."/>
            <person name="Qu L."/>
            <person name="Liu H."/>
            <person name="Sun Y."/>
            <person name="Le M."/>
            <person name="Wang Q."/>
            <person name="Wei S."/>
            <person name="Zheng Y."/>
            <person name="Lin W."/>
            <person name="Duan Y."/>
            <person name="Cao H."/>
            <person name="Xiong S."/>
            <person name="Wang X."/>
            <person name="Wei L."/>
            <person name="Li C."/>
            <person name="Ma Q."/>
            <person name="Ju M."/>
            <person name="Zhao R."/>
            <person name="Li G."/>
            <person name="Mu C."/>
            <person name="Tian Q."/>
            <person name="Mei H."/>
            <person name="Zhang T."/>
            <person name="Gao T."/>
            <person name="Zhang H."/>
        </authorList>
    </citation>
    <scope>NUCLEOTIDE SEQUENCE</scope>
    <source>
        <strain evidence="2">3651</strain>
    </source>
</reference>
<organism evidence="2 3">
    <name type="scientific">Sesamum alatum</name>
    <dbReference type="NCBI Taxonomy" id="300844"/>
    <lineage>
        <taxon>Eukaryota</taxon>
        <taxon>Viridiplantae</taxon>
        <taxon>Streptophyta</taxon>
        <taxon>Embryophyta</taxon>
        <taxon>Tracheophyta</taxon>
        <taxon>Spermatophyta</taxon>
        <taxon>Magnoliopsida</taxon>
        <taxon>eudicotyledons</taxon>
        <taxon>Gunneridae</taxon>
        <taxon>Pentapetalae</taxon>
        <taxon>asterids</taxon>
        <taxon>lamiids</taxon>
        <taxon>Lamiales</taxon>
        <taxon>Pedaliaceae</taxon>
        <taxon>Sesamum</taxon>
    </lineage>
</organism>
<reference evidence="2" key="1">
    <citation type="submission" date="2020-06" db="EMBL/GenBank/DDBJ databases">
        <authorList>
            <person name="Li T."/>
            <person name="Hu X."/>
            <person name="Zhang T."/>
            <person name="Song X."/>
            <person name="Zhang H."/>
            <person name="Dai N."/>
            <person name="Sheng W."/>
            <person name="Hou X."/>
            <person name="Wei L."/>
        </authorList>
    </citation>
    <scope>NUCLEOTIDE SEQUENCE</scope>
    <source>
        <strain evidence="2">3651</strain>
        <tissue evidence="2">Leaf</tissue>
    </source>
</reference>
<keyword evidence="3" id="KW-1185">Reference proteome</keyword>
<comment type="caution">
    <text evidence="2">The sequence shown here is derived from an EMBL/GenBank/DDBJ whole genome shotgun (WGS) entry which is preliminary data.</text>
</comment>
<dbReference type="Proteomes" id="UP001293254">
    <property type="component" value="Unassembled WGS sequence"/>
</dbReference>
<dbReference type="AlphaFoldDB" id="A0AAE2CXY4"/>
<sequence length="115" mass="12742">MSRNHNPNSTQDSKKPTSSGMMNLPLDHGNSMNVERALLSLNKAPAGSKCRQNSHVIDTSTFINAVTEQKSTLQENVSLEINVNLHFCVSSNLGPSQQNCFQVNKEPLKVYSRQK</sequence>